<reference evidence="2 3" key="1">
    <citation type="submission" date="2018-10" db="EMBL/GenBank/DDBJ databases">
        <title>Co-occurring genomic capacity for anaerobic methane metabolism and dissimilatory sulfite reduction discovered in the Korarchaeota.</title>
        <authorList>
            <person name="Mckay L.J."/>
            <person name="Dlakic M."/>
            <person name="Fields M.W."/>
            <person name="Delmont T.O."/>
            <person name="Eren A.M."/>
            <person name="Jay Z.J."/>
            <person name="Klingelsmith K.B."/>
            <person name="Rusch D.B."/>
            <person name="Inskeep W.P."/>
        </authorList>
    </citation>
    <scope>NUCLEOTIDE SEQUENCE [LARGE SCALE GENOMIC DNA]</scope>
    <source>
        <strain evidence="2 3">MDKW</strain>
    </source>
</reference>
<dbReference type="AlphaFoldDB" id="A0A429GQZ1"/>
<gene>
    <name evidence="2" type="ORF">D6D85_04000</name>
</gene>
<dbReference type="EMBL" id="RCOS01000060">
    <property type="protein sequence ID" value="RSN76472.1"/>
    <property type="molecule type" value="Genomic_DNA"/>
</dbReference>
<keyword evidence="1" id="KW-1133">Transmembrane helix</keyword>
<sequence>MKKVLMRPHSSAIHLALKYAIHQMKGTDFLSILISCATSLLFYSFWKGFSWNLLLIAVIAIALYFIALVVIGLMEEGKDVDISVAVSKGKVSLKALRHGKCKED</sequence>
<keyword evidence="1" id="KW-0472">Membrane</keyword>
<dbReference type="RefSeq" id="WP_125670750.1">
    <property type="nucleotide sequence ID" value="NZ_RCOS01000060.1"/>
</dbReference>
<name>A0A429GQZ1_9CREN</name>
<dbReference type="Proteomes" id="UP000277582">
    <property type="component" value="Unassembled WGS sequence"/>
</dbReference>
<protein>
    <submittedName>
        <fullName evidence="2">Uncharacterized protein</fullName>
    </submittedName>
</protein>
<organism evidence="2 3">
    <name type="scientific">Candidatus Methanodesulfokora washburnensis</name>
    <dbReference type="NCBI Taxonomy" id="2478471"/>
    <lineage>
        <taxon>Archaea</taxon>
        <taxon>Thermoproteota</taxon>
        <taxon>Candidatus Korarchaeia</taxon>
        <taxon>Candidatus Korarchaeia incertae sedis</taxon>
        <taxon>Candidatus Methanodesulfokora</taxon>
    </lineage>
</organism>
<keyword evidence="3" id="KW-1185">Reference proteome</keyword>
<comment type="caution">
    <text evidence="2">The sequence shown here is derived from an EMBL/GenBank/DDBJ whole genome shotgun (WGS) entry which is preliminary data.</text>
</comment>
<keyword evidence="1" id="KW-0812">Transmembrane</keyword>
<evidence type="ECO:0000313" key="3">
    <source>
        <dbReference type="Proteomes" id="UP000277582"/>
    </source>
</evidence>
<accession>A0A429GQZ1</accession>
<proteinExistence type="predicted"/>
<feature type="transmembrane region" description="Helical" evidence="1">
    <location>
        <begin position="29"/>
        <end position="46"/>
    </location>
</feature>
<feature type="transmembrane region" description="Helical" evidence="1">
    <location>
        <begin position="52"/>
        <end position="73"/>
    </location>
</feature>
<evidence type="ECO:0000256" key="1">
    <source>
        <dbReference type="SAM" id="Phobius"/>
    </source>
</evidence>
<evidence type="ECO:0000313" key="2">
    <source>
        <dbReference type="EMBL" id="RSN76472.1"/>
    </source>
</evidence>